<name>A0AAW7M7X6_9MICO</name>
<comment type="similarity">
    <text evidence="1">Belongs to the Rv1128c/1148c/1588c/1702c/1945/3466 family.</text>
</comment>
<dbReference type="InterPro" id="IPR002711">
    <property type="entry name" value="HNH"/>
</dbReference>
<accession>A0AAW7M7X6</accession>
<dbReference type="GO" id="GO:0008270">
    <property type="term" value="F:zinc ion binding"/>
    <property type="evidence" value="ECO:0007669"/>
    <property type="project" value="InterPro"/>
</dbReference>
<reference evidence="4" key="1">
    <citation type="submission" date="2023-06" db="EMBL/GenBank/DDBJ databases">
        <title>Sysu t00039.</title>
        <authorList>
            <person name="Gao L."/>
            <person name="Fang B.-Z."/>
            <person name="Li W.-J."/>
        </authorList>
    </citation>
    <scope>NUCLEOTIDE SEQUENCE</scope>
    <source>
        <strain evidence="4">SYSU T00039</strain>
    </source>
</reference>
<dbReference type="GO" id="GO:0003676">
    <property type="term" value="F:nucleic acid binding"/>
    <property type="evidence" value="ECO:0007669"/>
    <property type="project" value="InterPro"/>
</dbReference>
<organism evidence="4 5">
    <name type="scientific">Demequina lignilytica</name>
    <dbReference type="NCBI Taxonomy" id="3051663"/>
    <lineage>
        <taxon>Bacteria</taxon>
        <taxon>Bacillati</taxon>
        <taxon>Actinomycetota</taxon>
        <taxon>Actinomycetes</taxon>
        <taxon>Micrococcales</taxon>
        <taxon>Demequinaceae</taxon>
        <taxon>Demequina</taxon>
    </lineage>
</organism>
<dbReference type="CDD" id="cd00085">
    <property type="entry name" value="HNHc"/>
    <property type="match status" value="1"/>
</dbReference>
<evidence type="ECO:0000256" key="1">
    <source>
        <dbReference type="ARBA" id="ARBA00023450"/>
    </source>
</evidence>
<dbReference type="EMBL" id="JAUHPX010000001">
    <property type="protein sequence ID" value="MDN4486561.1"/>
    <property type="molecule type" value="Genomic_DNA"/>
</dbReference>
<evidence type="ECO:0000259" key="3">
    <source>
        <dbReference type="SMART" id="SM00507"/>
    </source>
</evidence>
<feature type="domain" description="HNH nuclease" evidence="3">
    <location>
        <begin position="354"/>
        <end position="404"/>
    </location>
</feature>
<feature type="region of interest" description="Disordered" evidence="2">
    <location>
        <begin position="448"/>
        <end position="476"/>
    </location>
</feature>
<dbReference type="SMART" id="SM00507">
    <property type="entry name" value="HNHc"/>
    <property type="match status" value="1"/>
</dbReference>
<feature type="compositionally biased region" description="Gly residues" evidence="2">
    <location>
        <begin position="115"/>
        <end position="127"/>
    </location>
</feature>
<proteinExistence type="inferred from homology"/>
<feature type="region of interest" description="Disordered" evidence="2">
    <location>
        <begin position="106"/>
        <end position="127"/>
    </location>
</feature>
<dbReference type="AlphaFoldDB" id="A0AAW7M7X6"/>
<evidence type="ECO:0000313" key="4">
    <source>
        <dbReference type="EMBL" id="MDN4486561.1"/>
    </source>
</evidence>
<dbReference type="GO" id="GO:0004519">
    <property type="term" value="F:endonuclease activity"/>
    <property type="evidence" value="ECO:0007669"/>
    <property type="project" value="InterPro"/>
</dbReference>
<dbReference type="InterPro" id="IPR003615">
    <property type="entry name" value="HNH_nuc"/>
</dbReference>
<comment type="caution">
    <text evidence="4">The sequence shown here is derived from an EMBL/GenBank/DDBJ whole genome shotgun (WGS) entry which is preliminary data.</text>
</comment>
<gene>
    <name evidence="4" type="ORF">QQX10_00095</name>
</gene>
<dbReference type="Pfam" id="PF02720">
    <property type="entry name" value="DUF222"/>
    <property type="match status" value="1"/>
</dbReference>
<dbReference type="Proteomes" id="UP001172737">
    <property type="component" value="Unassembled WGS sequence"/>
</dbReference>
<sequence>MEISLAAVADAVEALRAFTGGPVTDLSEDELARAHAAAARVVRLAQVPAAVLATEIARRSDGAGGGMARRRGERNAARLVAKHTGGSTRDAHDQITVGQLLGGGDDAGADFGGNDAPGGPGDGAGGGAPRYPRLAAAVTSGAVSAAKAALVVRTLDDIDGGDDGIEARLVAKAIRLTLDELRKVCVEVVALWNHRRHEEREKAMRGQRYLTLTEQADGMVTLSGRLDPASAAPIAAWLDAQVRAGFAARRDAGLGRAEPGEAGRMRVDALVDLARHGMRCDRPGSGVSTTVVVRIGLKDLTTGVGIGSCDAISTPLTVSQVRAMAVDSGWLPVVLGGASQPLDVGRARRFFTPAQRVALAERDGGCAFCHAPVAWCDAHHIRPWSAGGRSDLANGVLLCTRCHHRIHDDGWTVHATDTAVWFTPPATVDPARTPRQGGRAALHLDLATASGTTPTSGGTPTPAATTGAHPTHAPPR</sequence>
<evidence type="ECO:0000313" key="5">
    <source>
        <dbReference type="Proteomes" id="UP001172737"/>
    </source>
</evidence>
<dbReference type="InterPro" id="IPR003870">
    <property type="entry name" value="DUF222"/>
</dbReference>
<dbReference type="Gene3D" id="1.10.30.50">
    <property type="match status" value="1"/>
</dbReference>
<dbReference type="Pfam" id="PF01844">
    <property type="entry name" value="HNH"/>
    <property type="match status" value="1"/>
</dbReference>
<protein>
    <submittedName>
        <fullName evidence="4">DUF222 domain-containing protein</fullName>
    </submittedName>
</protein>
<dbReference type="RefSeq" id="WP_301144146.1">
    <property type="nucleotide sequence ID" value="NZ_JAUHPX010000001.1"/>
</dbReference>
<keyword evidence="5" id="KW-1185">Reference proteome</keyword>
<evidence type="ECO:0000256" key="2">
    <source>
        <dbReference type="SAM" id="MobiDB-lite"/>
    </source>
</evidence>